<dbReference type="SUPFAM" id="SSF103473">
    <property type="entry name" value="MFS general substrate transporter"/>
    <property type="match status" value="1"/>
</dbReference>
<dbReference type="EMBL" id="SMKW01000031">
    <property type="protein sequence ID" value="TDD48182.1"/>
    <property type="molecule type" value="Genomic_DNA"/>
</dbReference>
<dbReference type="Pfam" id="PF07690">
    <property type="entry name" value="MFS_1"/>
    <property type="match status" value="1"/>
</dbReference>
<keyword evidence="5 7" id="KW-0472">Membrane</keyword>
<dbReference type="PROSITE" id="PS00216">
    <property type="entry name" value="SUGAR_TRANSPORT_1"/>
    <property type="match status" value="1"/>
</dbReference>
<feature type="transmembrane region" description="Helical" evidence="7">
    <location>
        <begin position="46"/>
        <end position="70"/>
    </location>
</feature>
<organism evidence="9 10">
    <name type="scientific">Saccharopolyspora elongata</name>
    <dbReference type="NCBI Taxonomy" id="2530387"/>
    <lineage>
        <taxon>Bacteria</taxon>
        <taxon>Bacillati</taxon>
        <taxon>Actinomycetota</taxon>
        <taxon>Actinomycetes</taxon>
        <taxon>Pseudonocardiales</taxon>
        <taxon>Pseudonocardiaceae</taxon>
        <taxon>Saccharopolyspora</taxon>
    </lineage>
</organism>
<feature type="transmembrane region" description="Helical" evidence="7">
    <location>
        <begin position="114"/>
        <end position="132"/>
    </location>
</feature>
<evidence type="ECO:0000256" key="1">
    <source>
        <dbReference type="ARBA" id="ARBA00004651"/>
    </source>
</evidence>
<dbReference type="GO" id="GO:0005886">
    <property type="term" value="C:plasma membrane"/>
    <property type="evidence" value="ECO:0007669"/>
    <property type="project" value="UniProtKB-SubCell"/>
</dbReference>
<proteinExistence type="predicted"/>
<feature type="region of interest" description="Disordered" evidence="6">
    <location>
        <begin position="1"/>
        <end position="36"/>
    </location>
</feature>
<evidence type="ECO:0000313" key="10">
    <source>
        <dbReference type="Proteomes" id="UP000294947"/>
    </source>
</evidence>
<comment type="caution">
    <text evidence="9">The sequence shown here is derived from an EMBL/GenBank/DDBJ whole genome shotgun (WGS) entry which is preliminary data.</text>
</comment>
<evidence type="ECO:0000313" key="9">
    <source>
        <dbReference type="EMBL" id="TDD48182.1"/>
    </source>
</evidence>
<feature type="transmembrane region" description="Helical" evidence="7">
    <location>
        <begin position="339"/>
        <end position="362"/>
    </location>
</feature>
<dbReference type="AlphaFoldDB" id="A0A4R4YWZ3"/>
<keyword evidence="4 7" id="KW-1133">Transmembrane helix</keyword>
<dbReference type="InterPro" id="IPR036259">
    <property type="entry name" value="MFS_trans_sf"/>
</dbReference>
<feature type="transmembrane region" description="Helical" evidence="7">
    <location>
        <begin position="138"/>
        <end position="158"/>
    </location>
</feature>
<evidence type="ECO:0000256" key="4">
    <source>
        <dbReference type="ARBA" id="ARBA00022989"/>
    </source>
</evidence>
<evidence type="ECO:0000256" key="6">
    <source>
        <dbReference type="SAM" id="MobiDB-lite"/>
    </source>
</evidence>
<evidence type="ECO:0000256" key="7">
    <source>
        <dbReference type="SAM" id="Phobius"/>
    </source>
</evidence>
<dbReference type="PROSITE" id="PS50850">
    <property type="entry name" value="MFS"/>
    <property type="match status" value="1"/>
</dbReference>
<reference evidence="9 10" key="1">
    <citation type="submission" date="2019-03" db="EMBL/GenBank/DDBJ databases">
        <title>Draft genome sequences of novel Actinobacteria.</title>
        <authorList>
            <person name="Sahin N."/>
            <person name="Ay H."/>
            <person name="Saygin H."/>
        </authorList>
    </citation>
    <scope>NUCLEOTIDE SEQUENCE [LARGE SCALE GENOMIC DNA]</scope>
    <source>
        <strain evidence="9 10">7K502</strain>
    </source>
</reference>
<name>A0A4R4YWZ3_9PSEU</name>
<dbReference type="OrthoDB" id="3656065at2"/>
<feature type="transmembrane region" description="Helical" evidence="7">
    <location>
        <begin position="458"/>
        <end position="477"/>
    </location>
</feature>
<evidence type="ECO:0000259" key="8">
    <source>
        <dbReference type="PROSITE" id="PS50850"/>
    </source>
</evidence>
<feature type="transmembrane region" description="Helical" evidence="7">
    <location>
        <begin position="256"/>
        <end position="278"/>
    </location>
</feature>
<evidence type="ECO:0000256" key="3">
    <source>
        <dbReference type="ARBA" id="ARBA00022692"/>
    </source>
</evidence>
<dbReference type="InterPro" id="IPR005829">
    <property type="entry name" value="Sugar_transporter_CS"/>
</dbReference>
<feature type="domain" description="Major facilitator superfamily (MFS) profile" evidence="8">
    <location>
        <begin position="41"/>
        <end position="482"/>
    </location>
</feature>
<feature type="transmembrane region" description="Helical" evidence="7">
    <location>
        <begin position="430"/>
        <end position="452"/>
    </location>
</feature>
<evidence type="ECO:0000256" key="2">
    <source>
        <dbReference type="ARBA" id="ARBA00022448"/>
    </source>
</evidence>
<dbReference type="GO" id="GO:0022857">
    <property type="term" value="F:transmembrane transporter activity"/>
    <property type="evidence" value="ECO:0007669"/>
    <property type="project" value="InterPro"/>
</dbReference>
<sequence length="491" mass="50491">MSTGGRSEPGGQPADRRQRSAAPATPDPSGVPDEERPLANASVRRMVGVLIPLVLLSEIVPLEMSLVYPALANIRSAFDTQAVGWTVTVVSLVALATQPLLAKVADMFGRKRTIAVAAAVFAIGSMIAALAPNFGVLLVGRALQAPGMAIVPAAYGLIRDGFPRRYVPIAVGAVNTGFGMSAIIGPFVGGFLVQRFDFRAVFWFCLVFVVVLAPLALWLVPERRRPVRRRLDITGSLLFGAGVGILLLAISQASAWGLVSLGTLGCVLAAALLLWLFIVHEKRTAEPLIAPKLLTGPAVRWTLLATAGGGFVLGGHGYLMPLLVQAPLVAGGLALGPMAVAMLLLPQGVLGAVAGPLGGALARRRGPRLTMLVSLGAFTVGTALAALLHDHAGQLVLASIAMGCGFGLYFVSASNLIIEAVPATHTSLGTGFMSIANNLGNALGVTVLGAVLSAGFTPAYLVAVVVGLLSLAVVLGMQHGRSPMSGPPAPH</sequence>
<dbReference type="Gene3D" id="1.20.1250.20">
    <property type="entry name" value="MFS general substrate transporter like domains"/>
    <property type="match status" value="2"/>
</dbReference>
<comment type="subcellular location">
    <subcellularLocation>
        <location evidence="1">Cell membrane</location>
        <topology evidence="1">Multi-pass membrane protein</topology>
    </subcellularLocation>
</comment>
<dbReference type="PANTHER" id="PTHR42718:SF9">
    <property type="entry name" value="MAJOR FACILITATOR SUPERFAMILY MULTIDRUG TRANSPORTER MFSC"/>
    <property type="match status" value="1"/>
</dbReference>
<keyword evidence="10" id="KW-1185">Reference proteome</keyword>
<keyword evidence="3 7" id="KW-0812">Transmembrane</keyword>
<feature type="transmembrane region" description="Helical" evidence="7">
    <location>
        <begin position="231"/>
        <end position="250"/>
    </location>
</feature>
<protein>
    <submittedName>
        <fullName evidence="9">MFS transporter</fullName>
    </submittedName>
</protein>
<keyword evidence="2" id="KW-0813">Transport</keyword>
<feature type="transmembrane region" description="Helical" evidence="7">
    <location>
        <begin position="170"/>
        <end position="194"/>
    </location>
</feature>
<feature type="transmembrane region" description="Helical" evidence="7">
    <location>
        <begin position="369"/>
        <end position="389"/>
    </location>
</feature>
<dbReference type="RefSeq" id="WP_132488368.1">
    <property type="nucleotide sequence ID" value="NZ_SMKW01000031.1"/>
</dbReference>
<feature type="transmembrane region" description="Helical" evidence="7">
    <location>
        <begin position="395"/>
        <end position="418"/>
    </location>
</feature>
<feature type="transmembrane region" description="Helical" evidence="7">
    <location>
        <begin position="298"/>
        <end position="319"/>
    </location>
</feature>
<feature type="transmembrane region" description="Helical" evidence="7">
    <location>
        <begin position="200"/>
        <end position="219"/>
    </location>
</feature>
<gene>
    <name evidence="9" type="ORF">E1288_23125</name>
</gene>
<feature type="transmembrane region" description="Helical" evidence="7">
    <location>
        <begin position="82"/>
        <end position="102"/>
    </location>
</feature>
<dbReference type="PRINTS" id="PR01036">
    <property type="entry name" value="TCRTETB"/>
</dbReference>
<dbReference type="PANTHER" id="PTHR42718">
    <property type="entry name" value="MAJOR FACILITATOR SUPERFAMILY MULTIDRUG TRANSPORTER MFSC"/>
    <property type="match status" value="1"/>
</dbReference>
<dbReference type="Proteomes" id="UP000294947">
    <property type="component" value="Unassembled WGS sequence"/>
</dbReference>
<accession>A0A4R4YWZ3</accession>
<dbReference type="InterPro" id="IPR020846">
    <property type="entry name" value="MFS_dom"/>
</dbReference>
<dbReference type="InterPro" id="IPR011701">
    <property type="entry name" value="MFS"/>
</dbReference>
<evidence type="ECO:0000256" key="5">
    <source>
        <dbReference type="ARBA" id="ARBA00023136"/>
    </source>
</evidence>